<organism evidence="5 6">
    <name type="scientific">Microbacterium esteraromaticum</name>
    <dbReference type="NCBI Taxonomy" id="57043"/>
    <lineage>
        <taxon>Bacteria</taxon>
        <taxon>Bacillati</taxon>
        <taxon>Actinomycetota</taxon>
        <taxon>Actinomycetes</taxon>
        <taxon>Micrococcales</taxon>
        <taxon>Microbacteriaceae</taxon>
        <taxon>Microbacterium</taxon>
    </lineage>
</organism>
<name>A0A7D7WBY6_9MICO</name>
<evidence type="ECO:0000313" key="6">
    <source>
        <dbReference type="Proteomes" id="UP000515708"/>
    </source>
</evidence>
<evidence type="ECO:0000256" key="3">
    <source>
        <dbReference type="ARBA" id="ARBA00022833"/>
    </source>
</evidence>
<dbReference type="SUPFAM" id="SSF102588">
    <property type="entry name" value="LmbE-like"/>
    <property type="match status" value="1"/>
</dbReference>
<dbReference type="EC" id="3.5.1.103" evidence="4"/>
<keyword evidence="2 5" id="KW-0378">Hydrolase</keyword>
<dbReference type="Proteomes" id="UP000515708">
    <property type="component" value="Chromosome"/>
</dbReference>
<dbReference type="GO" id="GO:0046872">
    <property type="term" value="F:metal ion binding"/>
    <property type="evidence" value="ECO:0007669"/>
    <property type="project" value="UniProtKB-KW"/>
</dbReference>
<keyword evidence="1" id="KW-0479">Metal-binding</keyword>
<sequence>MASASHILLTHAHPDDESCATGGTIARLVAEGHGVTVVTSTRGEQGRIAVPELQHLHADQDDALGPERARELSAAITALGVTDHRYLGGEGRYRDSGRLGIDANDRPDAFWQADLDEAGLLMAGIIRETRPQVVITYDPNGGYGHPDHIQTHRVTMRGLELAADPDAALDAEAWDVPLVYWTAVPRDLIVEELTELATHADELGLWVDPDPAAYPDGVHDDAAIDVEFDVSQHLTAKTAALACHRTQLTVREPYWVLASGRGMRIQDREWFIRVKGGHRTGPQYETELLPRRAEQDGIR</sequence>
<proteinExistence type="predicted"/>
<evidence type="ECO:0000256" key="1">
    <source>
        <dbReference type="ARBA" id="ARBA00022723"/>
    </source>
</evidence>
<keyword evidence="3" id="KW-0862">Zinc</keyword>
<dbReference type="GO" id="GO:0035595">
    <property type="term" value="F:N-acetylglucosaminylinositol deacetylase activity"/>
    <property type="evidence" value="ECO:0007669"/>
    <property type="project" value="UniProtKB-EC"/>
</dbReference>
<accession>A0A7D7WBY6</accession>
<dbReference type="NCBIfam" id="TIGR03445">
    <property type="entry name" value="mycothiol_MshB"/>
    <property type="match status" value="1"/>
</dbReference>
<dbReference type="InterPro" id="IPR003737">
    <property type="entry name" value="GlcNAc_PI_deacetylase-related"/>
</dbReference>
<dbReference type="PANTHER" id="PTHR12993:SF26">
    <property type="entry name" value="1D-MYO-INOSITOL 2-ACETAMIDO-2-DEOXY-ALPHA-D-GLUCOPYRANOSIDE DEACETYLASE"/>
    <property type="match status" value="1"/>
</dbReference>
<evidence type="ECO:0000256" key="2">
    <source>
        <dbReference type="ARBA" id="ARBA00022801"/>
    </source>
</evidence>
<dbReference type="Gene3D" id="3.40.50.10320">
    <property type="entry name" value="LmbE-like"/>
    <property type="match status" value="1"/>
</dbReference>
<evidence type="ECO:0000313" key="5">
    <source>
        <dbReference type="EMBL" id="QMU96677.1"/>
    </source>
</evidence>
<dbReference type="PANTHER" id="PTHR12993">
    <property type="entry name" value="N-ACETYLGLUCOSAMINYL-PHOSPHATIDYLINOSITOL DE-N-ACETYLASE-RELATED"/>
    <property type="match status" value="1"/>
</dbReference>
<dbReference type="RefSeq" id="WP_182255359.1">
    <property type="nucleotide sequence ID" value="NZ_CP043732.1"/>
</dbReference>
<dbReference type="AlphaFoldDB" id="A0A7D7WBY6"/>
<gene>
    <name evidence="5" type="primary">mshB</name>
    <name evidence="5" type="ORF">FVO59_05200</name>
</gene>
<dbReference type="Pfam" id="PF02585">
    <property type="entry name" value="PIG-L"/>
    <property type="match status" value="1"/>
</dbReference>
<dbReference type="InterPro" id="IPR017810">
    <property type="entry name" value="Mycothiol_biosynthesis_MshB"/>
</dbReference>
<reference evidence="5 6" key="1">
    <citation type="journal article" date="2020" name="Front. Microbiol.">
        <title>Design of Bacterial Strain-Specific qPCR Assays Using NGS Data and Publicly Available Resources and Its Application to Track Biocontrol Strains.</title>
        <authorList>
            <person name="Hernandez I."/>
            <person name="Sant C."/>
            <person name="Martinez R."/>
            <person name="Fernandez C."/>
        </authorList>
    </citation>
    <scope>NUCLEOTIDE SEQUENCE [LARGE SCALE GENOMIC DNA]</scope>
    <source>
        <strain evidence="5 6">B24</strain>
    </source>
</reference>
<dbReference type="EMBL" id="CP043732">
    <property type="protein sequence ID" value="QMU96677.1"/>
    <property type="molecule type" value="Genomic_DNA"/>
</dbReference>
<dbReference type="InterPro" id="IPR024078">
    <property type="entry name" value="LmbE-like_dom_sf"/>
</dbReference>
<evidence type="ECO:0000256" key="4">
    <source>
        <dbReference type="NCBIfam" id="TIGR03445"/>
    </source>
</evidence>
<dbReference type="GO" id="GO:0010125">
    <property type="term" value="P:mycothiol biosynthetic process"/>
    <property type="evidence" value="ECO:0007669"/>
    <property type="project" value="UniProtKB-UniRule"/>
</dbReference>
<protein>
    <recommendedName>
        <fullName evidence="4">N-acetyl-1-D-myo-inositol-2-amino-2-deoxy-alpha-D-glucopyranoside deacetylase</fullName>
        <ecNumber evidence="4">3.5.1.103</ecNumber>
    </recommendedName>
</protein>